<evidence type="ECO:0000313" key="2">
    <source>
        <dbReference type="Proteomes" id="UP000264006"/>
    </source>
</evidence>
<keyword evidence="2" id="KW-1185">Reference proteome</keyword>
<reference evidence="1 2" key="1">
    <citation type="submission" date="2018-09" db="EMBL/GenBank/DDBJ databases">
        <title>Complete genome sequence of Euzebya sp. DY32-46 isolated from seawater of Pacific Ocean.</title>
        <authorList>
            <person name="Xu L."/>
            <person name="Wu Y.-H."/>
            <person name="Xu X.-W."/>
        </authorList>
    </citation>
    <scope>NUCLEOTIDE SEQUENCE [LARGE SCALE GENOMIC DNA]</scope>
    <source>
        <strain evidence="1 2">DY32-46</strain>
        <plasmid evidence="2">pedy32-46i</plasmid>
    </source>
</reference>
<proteinExistence type="predicted"/>
<keyword evidence="1" id="KW-0614">Plasmid</keyword>
<dbReference type="EMBL" id="CP031166">
    <property type="protein sequence ID" value="AXV10196.1"/>
    <property type="molecule type" value="Genomic_DNA"/>
</dbReference>
<organism evidence="1 2">
    <name type="scientific">Euzebya pacifica</name>
    <dbReference type="NCBI Taxonomy" id="1608957"/>
    <lineage>
        <taxon>Bacteria</taxon>
        <taxon>Bacillati</taxon>
        <taxon>Actinomycetota</taxon>
        <taxon>Nitriliruptoria</taxon>
        <taxon>Euzebyales</taxon>
    </lineage>
</organism>
<accession>A0A346Y6U9</accession>
<name>A0A346Y6U9_9ACTN</name>
<sequence length="267" mass="26074">MRHIAVTVVIIAMVLPGCSSPEAFDRTVVLSGPATPGPDGFAAAAHVDAAVASDGSVTGVVTISGAQLLAFSTGSGPDGTTVTVEIDTSGLAARSSLTRPAAAAAFDRPRPTATTTPDELVATAETHGLGLLGCAVAWATTGDPAVGGCDLVAASDGAWTAWAGPVRLVAEQTVASSDRPAALFTIDDTGAMALDELVGAFTHADVPDVVLLGDPAGIAQAVAGDGADAVPPAGVVVTVLPDGAVQVDAADESACNRDGQVLAGSCP</sequence>
<dbReference type="AlphaFoldDB" id="A0A346Y6U9"/>
<geneLocation type="plasmid" evidence="2">
    <name>pedy32-46i</name>
</geneLocation>
<dbReference type="Proteomes" id="UP000264006">
    <property type="component" value="Plasmid pEDY32-46I"/>
</dbReference>
<evidence type="ECO:0000313" key="1">
    <source>
        <dbReference type="EMBL" id="AXV10196.1"/>
    </source>
</evidence>
<dbReference type="KEGG" id="euz:DVS28_b0456"/>
<dbReference type="RefSeq" id="WP_114594768.1">
    <property type="nucleotide sequence ID" value="NZ_CP031166.1"/>
</dbReference>
<protein>
    <submittedName>
        <fullName evidence="1">Uncharacterized protein</fullName>
    </submittedName>
</protein>
<gene>
    <name evidence="1" type="ORF">DVS28_b0456</name>
</gene>